<dbReference type="AlphaFoldDB" id="A0ABD4QTD8"/>
<gene>
    <name evidence="2" type="ORF">PL14_07265</name>
</gene>
<organism evidence="2 3">
    <name type="scientific">Vibrio anguillarum</name>
    <name type="common">Listonella anguillarum</name>
    <dbReference type="NCBI Taxonomy" id="55601"/>
    <lineage>
        <taxon>Bacteria</taxon>
        <taxon>Pseudomonadati</taxon>
        <taxon>Pseudomonadota</taxon>
        <taxon>Gammaproteobacteria</taxon>
        <taxon>Vibrionales</taxon>
        <taxon>Vibrionaceae</taxon>
        <taxon>Vibrio</taxon>
    </lineage>
</organism>
<proteinExistence type="predicted"/>
<dbReference type="GO" id="GO:0016758">
    <property type="term" value="F:hexosyltransferase activity"/>
    <property type="evidence" value="ECO:0007669"/>
    <property type="project" value="UniProtKB-ARBA"/>
</dbReference>
<dbReference type="InterPro" id="IPR029044">
    <property type="entry name" value="Nucleotide-diphossugar_trans"/>
</dbReference>
<dbReference type="PANTHER" id="PTHR22916:SF3">
    <property type="entry name" value="UDP-GLCNAC:BETAGAL BETA-1,3-N-ACETYLGLUCOSAMINYLTRANSFERASE-LIKE PROTEIN 1"/>
    <property type="match status" value="1"/>
</dbReference>
<sequence length="362" mass="42256">MHLSDSKPPLVSLCILTFNHEKYITKAINSCLAQSYSNIEIIIVDNNSSDGTVNKIRSDFKNELEVGEIKLFDLEHNTYPSHGFNYALKKSQGEYVSLFSGDDTLCLNKVERQIGIMVKEGLSNLFTWVNIINDKDEIIKCDYLESIFNRNYNSQQIKEHFIHSGNMLSALSVMLSRDVFDRYGHFDERLVQLQDFDFWLRMASNDDLNLLTEKLSNYRLRDDGGNLSLANHKSRQLRTDFEEVYVYRHLLNFDLKTIQSVVGMLNKDQSIAMALHGYYHNENKMKLAKGFLLSIYDELGKNIVFPSSHYRYFFDIYSKCEFFNSDENDEVSKLKEKIHVYENSRAIRFTSLIVSWLGRLRK</sequence>
<keyword evidence="2" id="KW-0808">Transferase</keyword>
<dbReference type="Proteomes" id="UP000078309">
    <property type="component" value="Unassembled WGS sequence"/>
</dbReference>
<dbReference type="PANTHER" id="PTHR22916">
    <property type="entry name" value="GLYCOSYLTRANSFERASE"/>
    <property type="match status" value="1"/>
</dbReference>
<dbReference type="RefSeq" id="WP_064626017.1">
    <property type="nucleotide sequence ID" value="NZ_CP022101.1"/>
</dbReference>
<dbReference type="InterPro" id="IPR001173">
    <property type="entry name" value="Glyco_trans_2-like"/>
</dbReference>
<protein>
    <submittedName>
        <fullName evidence="2">Glycosyltransferase</fullName>
        <ecNumber evidence="2">2.4.-.-</ecNumber>
    </submittedName>
</protein>
<name>A0ABD4QTD8_VIBAN</name>
<dbReference type="Pfam" id="PF00535">
    <property type="entry name" value="Glycos_transf_2"/>
    <property type="match status" value="1"/>
</dbReference>
<dbReference type="SUPFAM" id="SSF53448">
    <property type="entry name" value="Nucleotide-diphospho-sugar transferases"/>
    <property type="match status" value="1"/>
</dbReference>
<dbReference type="EMBL" id="JAHGUI010000022">
    <property type="protein sequence ID" value="MBT2918482.1"/>
    <property type="molecule type" value="Genomic_DNA"/>
</dbReference>
<evidence type="ECO:0000313" key="2">
    <source>
        <dbReference type="EMBL" id="MBT2918482.1"/>
    </source>
</evidence>
<dbReference type="EC" id="2.4.-.-" evidence="2"/>
<evidence type="ECO:0000259" key="1">
    <source>
        <dbReference type="Pfam" id="PF00535"/>
    </source>
</evidence>
<reference evidence="2 3" key="1">
    <citation type="journal article" date="2017" name="J. Fish Dis.">
        <title>Comparative assessment of Vibrio virulence in marine fish larvae.</title>
        <authorList>
            <person name="Ronneseth A."/>
            <person name="Castillo D."/>
            <person name="D'Alvise P."/>
            <person name="Tonnesen O."/>
            <person name="Haugland G."/>
            <person name="Grotkjaer T."/>
            <person name="Engell-Sorensen K."/>
            <person name="Norremark L."/>
            <person name="Bergh O."/>
            <person name="Wergeland H.I."/>
            <person name="Gram L."/>
        </authorList>
    </citation>
    <scope>NUCLEOTIDE SEQUENCE [LARGE SCALE GENOMIC DNA]</scope>
    <source>
        <strain evidence="2 3">90-11-286</strain>
    </source>
</reference>
<feature type="domain" description="Glycosyltransferase 2-like" evidence="1">
    <location>
        <begin position="12"/>
        <end position="168"/>
    </location>
</feature>
<evidence type="ECO:0000313" key="3">
    <source>
        <dbReference type="Proteomes" id="UP000078309"/>
    </source>
</evidence>
<accession>A0ABD4QTD8</accession>
<keyword evidence="2" id="KW-0328">Glycosyltransferase</keyword>
<dbReference type="Gene3D" id="3.90.550.10">
    <property type="entry name" value="Spore Coat Polysaccharide Biosynthesis Protein SpsA, Chain A"/>
    <property type="match status" value="1"/>
</dbReference>
<comment type="caution">
    <text evidence="2">The sequence shown here is derived from an EMBL/GenBank/DDBJ whole genome shotgun (WGS) entry which is preliminary data.</text>
</comment>